<keyword evidence="4 8" id="KW-0698">rRNA processing</keyword>
<reference evidence="12" key="1">
    <citation type="submission" date="2021-01" db="EMBL/GenBank/DDBJ databases">
        <authorList>
            <consortium name="Genoscope - CEA"/>
            <person name="William W."/>
        </authorList>
    </citation>
    <scope>NUCLEOTIDE SEQUENCE</scope>
</reference>
<dbReference type="GO" id="GO:0003723">
    <property type="term" value="F:RNA binding"/>
    <property type="evidence" value="ECO:0007669"/>
    <property type="project" value="UniProtKB-KW"/>
</dbReference>
<dbReference type="PIRSF" id="PIRSF006515">
    <property type="entry name" value="KRR1"/>
    <property type="match status" value="1"/>
</dbReference>
<dbReference type="InterPro" id="IPR041174">
    <property type="entry name" value="KRR1-like_KH1"/>
</dbReference>
<feature type="compositionally biased region" description="Basic and acidic residues" evidence="9">
    <location>
        <begin position="27"/>
        <end position="36"/>
    </location>
</feature>
<sequence>MADVEELQHENQSPEKKPRYKGKHDKPKPWDDDPNIDRWKVEKFDPAWNPTGMLEVSSFSTLFPQYREKYLQDSWPTIESALKQYGVACKLNLVEGSMTVSTTRKTRDPYIIVKARDLIKLLSRSVPAPQAIKILEDEVQCDIIKIGSLVRNKERFVKRRQRLVGPNSSTLKAMEILTDCYILVQGSTVAAMGSFKGLKQVRRVVEQGMRNELHPVYQIKDLMMRRELAKDPALATESWDRFLPKFRKSNVQQKKPKSKEKKEYTPFPPPQPPSKVDKQLESGEYFLNENKKSEKKWQEKQEKQTEKTIEKKRMRDASFVPPEEPVQSSNNSNKYEEGKKDLTELTQSLKSKTKELKKQKKTQEKVNAEEYIAVTSGDKSSKKKSKVVRD</sequence>
<dbReference type="GO" id="GO:1990904">
    <property type="term" value="C:ribonucleoprotein complex"/>
    <property type="evidence" value="ECO:0007669"/>
    <property type="project" value="UniProtKB-KW"/>
</dbReference>
<dbReference type="InterPro" id="IPR036612">
    <property type="entry name" value="KH_dom_type_1_sf"/>
</dbReference>
<dbReference type="AlphaFoldDB" id="A0A816JC80"/>
<feature type="compositionally biased region" description="Basic and acidic residues" evidence="9">
    <location>
        <begin position="1"/>
        <end position="17"/>
    </location>
</feature>
<dbReference type="SMR" id="A0A816JC80"/>
<evidence type="ECO:0000259" key="11">
    <source>
        <dbReference type="Pfam" id="PF21800"/>
    </source>
</evidence>
<evidence type="ECO:0000256" key="7">
    <source>
        <dbReference type="ARBA" id="ARBA00023274"/>
    </source>
</evidence>
<feature type="compositionally biased region" description="Basic and acidic residues" evidence="9">
    <location>
        <begin position="289"/>
        <end position="316"/>
    </location>
</feature>
<comment type="function">
    <text evidence="8">Required for 40S ribosome biogenesis. Involved in nucleolar processing of pre-18S ribosomal RNA and ribosome assembly.</text>
</comment>
<keyword evidence="7 8" id="KW-0687">Ribonucleoprotein</keyword>
<comment type="subcellular location">
    <subcellularLocation>
        <location evidence="1 8">Nucleus</location>
        <location evidence="1 8">Nucleolus</location>
    </subcellularLocation>
</comment>
<dbReference type="GO" id="GO:0006364">
    <property type="term" value="P:rRNA processing"/>
    <property type="evidence" value="ECO:0007669"/>
    <property type="project" value="UniProtKB-KW"/>
</dbReference>
<keyword evidence="3 8" id="KW-0690">Ribosome biogenesis</keyword>
<comment type="subunit">
    <text evidence="8">Component of the ribosomal small subunit (SSU) processome.</text>
</comment>
<evidence type="ECO:0000256" key="9">
    <source>
        <dbReference type="SAM" id="MobiDB-lite"/>
    </source>
</evidence>
<dbReference type="Proteomes" id="UP001295469">
    <property type="component" value="Chromosome C09"/>
</dbReference>
<dbReference type="EMBL" id="HG994373">
    <property type="protein sequence ID" value="CAF1788740.1"/>
    <property type="molecule type" value="Genomic_DNA"/>
</dbReference>
<dbReference type="InterPro" id="IPR048548">
    <property type="entry name" value="KRR1-like_KH2"/>
</dbReference>
<proteinExistence type="inferred from homology"/>
<feature type="region of interest" description="Disordered" evidence="9">
    <location>
        <begin position="1"/>
        <end position="36"/>
    </location>
</feature>
<keyword evidence="6 8" id="KW-0539">Nucleus</keyword>
<feature type="domain" description="KRR1 small subunit processome component second KH" evidence="11">
    <location>
        <begin position="139"/>
        <end position="230"/>
    </location>
</feature>
<dbReference type="Pfam" id="PF21800">
    <property type="entry name" value="KH_KRR1_2nd"/>
    <property type="match status" value="1"/>
</dbReference>
<dbReference type="InterPro" id="IPR024166">
    <property type="entry name" value="rRNA_assembly_KRR1"/>
</dbReference>
<evidence type="ECO:0000256" key="3">
    <source>
        <dbReference type="ARBA" id="ARBA00022517"/>
    </source>
</evidence>
<feature type="compositionally biased region" description="Basic residues" evidence="9">
    <location>
        <begin position="246"/>
        <end position="259"/>
    </location>
</feature>
<evidence type="ECO:0000259" key="10">
    <source>
        <dbReference type="Pfam" id="PF17903"/>
    </source>
</evidence>
<dbReference type="GO" id="GO:0005730">
    <property type="term" value="C:nucleolus"/>
    <property type="evidence" value="ECO:0007669"/>
    <property type="project" value="UniProtKB-SubCell"/>
</dbReference>
<comment type="similarity">
    <text evidence="2 8">Belongs to the KRR1 family.</text>
</comment>
<evidence type="ECO:0000256" key="6">
    <source>
        <dbReference type="ARBA" id="ARBA00023242"/>
    </source>
</evidence>
<keyword evidence="5 8" id="KW-0694">RNA-binding</keyword>
<dbReference type="FunFam" id="3.30.1370.10:FF:000014">
    <property type="entry name" value="KRR1 small subunit processome component"/>
    <property type="match status" value="1"/>
</dbReference>
<protein>
    <recommendedName>
        <fullName evidence="8">KRR1 small subunit processome component</fullName>
    </recommendedName>
    <alternativeName>
        <fullName evidence="8">KRR-R motif-containing protein 1</fullName>
    </alternativeName>
</protein>
<dbReference type="SUPFAM" id="SSF54791">
    <property type="entry name" value="Eukaryotic type KH-domain (KH-domain type I)"/>
    <property type="match status" value="1"/>
</dbReference>
<evidence type="ECO:0000313" key="12">
    <source>
        <dbReference type="EMBL" id="CAF1788740.1"/>
    </source>
</evidence>
<name>A0A816JC80_BRANA</name>
<dbReference type="PANTHER" id="PTHR12581:SF0">
    <property type="entry name" value="KRR1 SMALL SUBUNIT PROCESSOME COMPONENT HOMOLOG"/>
    <property type="match status" value="1"/>
</dbReference>
<dbReference type="OrthoDB" id="441223at2759"/>
<dbReference type="InterPro" id="IPR048549">
    <property type="entry name" value="KRR1-like_KH2_euk"/>
</dbReference>
<dbReference type="FunFam" id="3.30.1370.10:FF:000011">
    <property type="entry name" value="KRR1 small subunit processome component"/>
    <property type="match status" value="1"/>
</dbReference>
<dbReference type="Gene3D" id="3.30.1370.10">
    <property type="entry name" value="K Homology domain, type 1"/>
    <property type="match status" value="2"/>
</dbReference>
<evidence type="ECO:0000256" key="5">
    <source>
        <dbReference type="ARBA" id="ARBA00022884"/>
    </source>
</evidence>
<evidence type="ECO:0000256" key="4">
    <source>
        <dbReference type="ARBA" id="ARBA00022552"/>
    </source>
</evidence>
<dbReference type="CDD" id="cd22393">
    <property type="entry name" value="KH-I_KRR1_rpt1"/>
    <property type="match status" value="1"/>
</dbReference>
<organism evidence="12">
    <name type="scientific">Brassica napus</name>
    <name type="common">Rape</name>
    <dbReference type="NCBI Taxonomy" id="3708"/>
    <lineage>
        <taxon>Eukaryota</taxon>
        <taxon>Viridiplantae</taxon>
        <taxon>Streptophyta</taxon>
        <taxon>Embryophyta</taxon>
        <taxon>Tracheophyta</taxon>
        <taxon>Spermatophyta</taxon>
        <taxon>Magnoliopsida</taxon>
        <taxon>eudicotyledons</taxon>
        <taxon>Gunneridae</taxon>
        <taxon>Pentapetalae</taxon>
        <taxon>rosids</taxon>
        <taxon>malvids</taxon>
        <taxon>Brassicales</taxon>
        <taxon>Brassicaceae</taxon>
        <taxon>Brassiceae</taxon>
        <taxon>Brassica</taxon>
    </lineage>
</organism>
<evidence type="ECO:0000256" key="1">
    <source>
        <dbReference type="ARBA" id="ARBA00004604"/>
    </source>
</evidence>
<evidence type="ECO:0000256" key="2">
    <source>
        <dbReference type="ARBA" id="ARBA00009344"/>
    </source>
</evidence>
<feature type="domain" description="KRR1 small subunit processome component first KH" evidence="10">
    <location>
        <begin position="57"/>
        <end position="137"/>
    </location>
</feature>
<evidence type="ECO:0000256" key="8">
    <source>
        <dbReference type="PIRNR" id="PIRNR006515"/>
    </source>
</evidence>
<feature type="region of interest" description="Disordered" evidence="9">
    <location>
        <begin position="246"/>
        <end position="341"/>
    </location>
</feature>
<dbReference type="CDD" id="cd22394">
    <property type="entry name" value="KH-I_KRR1_rpt2"/>
    <property type="match status" value="1"/>
</dbReference>
<dbReference type="InterPro" id="IPR048550">
    <property type="entry name" value="KRR1-like_KH1_euk"/>
</dbReference>
<dbReference type="PANTHER" id="PTHR12581">
    <property type="entry name" value="HIV-1 REV BINDING PROTEIN 2, 3"/>
    <property type="match status" value="1"/>
</dbReference>
<accession>A0A816JC80</accession>
<gene>
    <name evidence="12" type="ORF">DARMORV10_C09P68600.1</name>
</gene>
<dbReference type="Pfam" id="PF17903">
    <property type="entry name" value="KH_KRR1_1st"/>
    <property type="match status" value="1"/>
</dbReference>